<evidence type="ECO:0000313" key="17">
    <source>
        <dbReference type="EMBL" id="KAG2221857.1"/>
    </source>
</evidence>
<dbReference type="OrthoDB" id="10267175at2759"/>
<dbReference type="InterPro" id="IPR029061">
    <property type="entry name" value="THDP-binding"/>
</dbReference>
<reference evidence="17 18" key="1">
    <citation type="submission" date="2020-12" db="EMBL/GenBank/DDBJ databases">
        <title>Metabolic potential, ecology and presence of endohyphal bacteria is reflected in genomic diversity of Mucoromycotina.</title>
        <authorList>
            <person name="Muszewska A."/>
            <person name="Okrasinska A."/>
            <person name="Steczkiewicz K."/>
            <person name="Drgas O."/>
            <person name="Orlowska M."/>
            <person name="Perlinska-Lenart U."/>
            <person name="Aleksandrzak-Piekarczyk T."/>
            <person name="Szatraj K."/>
            <person name="Zielenkiewicz U."/>
            <person name="Pilsyk S."/>
            <person name="Malc E."/>
            <person name="Mieczkowski P."/>
            <person name="Kruszewska J.S."/>
            <person name="Biernat P."/>
            <person name="Pawlowska J."/>
        </authorList>
    </citation>
    <scope>NUCLEOTIDE SEQUENCE [LARGE SCALE GENOMIC DNA]</scope>
    <source>
        <strain evidence="17 18">CBS 142.35</strain>
    </source>
</reference>
<feature type="site" description="Important for catalytic activity" evidence="14">
    <location>
        <position position="29"/>
    </location>
</feature>
<dbReference type="EMBL" id="JAEPRB010000098">
    <property type="protein sequence ID" value="KAG2221857.1"/>
    <property type="molecule type" value="Genomic_DNA"/>
</dbReference>
<evidence type="ECO:0000256" key="11">
    <source>
        <dbReference type="PIRSR" id="PIRSR605478-2"/>
    </source>
</evidence>
<feature type="binding site" evidence="12">
    <location>
        <begin position="117"/>
        <end position="119"/>
    </location>
    <ligand>
        <name>thiamine diphosphate</name>
        <dbReference type="ChEBI" id="CHEBI:58937"/>
    </ligand>
</feature>
<dbReference type="Gene3D" id="3.40.50.970">
    <property type="match status" value="2"/>
</dbReference>
<evidence type="ECO:0000256" key="3">
    <source>
        <dbReference type="ARBA" id="ARBA00011738"/>
    </source>
</evidence>
<dbReference type="InterPro" id="IPR005475">
    <property type="entry name" value="Transketolase-like_Pyr-bd"/>
</dbReference>
<dbReference type="PANTHER" id="PTHR43522:SF2">
    <property type="entry name" value="TRANSKETOLASE 1-RELATED"/>
    <property type="match status" value="1"/>
</dbReference>
<comment type="cofactor">
    <cofactor evidence="12">
        <name>thiamine diphosphate</name>
        <dbReference type="ChEBI" id="CHEBI:58937"/>
    </cofactor>
    <text evidence="12">Binds 1 thiamine pyrophosphate per subunit. During the reaction, the substrate forms a covalent intermediate with the cofactor.</text>
</comment>
<feature type="binding site" evidence="11">
    <location>
        <position position="528"/>
    </location>
    <ligand>
        <name>substrate</name>
    </ligand>
</feature>
<proteinExistence type="inferred from homology"/>
<evidence type="ECO:0000256" key="1">
    <source>
        <dbReference type="ARBA" id="ARBA00001941"/>
    </source>
</evidence>
<dbReference type="SMART" id="SM00861">
    <property type="entry name" value="Transket_pyr"/>
    <property type="match status" value="1"/>
</dbReference>
<name>A0A8H7VK47_9FUNG</name>
<sequence>MVTTEIDQRCINTIRVLAADITRGANSGHPGAPMGLAPMANTLFLNHVRVDPKNPHWPGRDRFVLSNGHACALQYILLHFLGFKLSMDDLKKFRHVGSITPGHPERTHTEGIEVTTGPLGQGIANAVGLAIAEQSMAATFNKPDYPIFDNYTYVILGDGCMQEGVQSEACSLAGHLQLGKLIALYDDNHITIDGDTAVSFTEDVVKRFEAYGWHTQVLTDGDHDSSSMEEAVEKAKAVTDKPSLIKIQTTIGYGSKNQGEEKVHGSPLDPDDIKQLKEKFGFNPDENYVVPPEVYDRYHARADECDIMAKKWNKMLESYCQDYPKEGADLKRRLEGKLPDGWENYLPRYTPKDPPTATRKLSEAVIEKVASEVIPELIGGSADLTGSNNTRWKTATDFQAPTTKLGQYGGRYIRYGVREHAMHAIMNGIAAYQGLIPFGGTFLNFLTYGWGAARLTALSNLRVIYVMTHDSIGLGEDGPTHQPIESLALTRATPNMLTFRPADGNETSGAYMAALKRDKTPSILALTRQNLPHLAGSSLEAVEKGGYILEPLSDANPDIALVATGSEVSIAVDGAEILRKNGVKVRVVSMPCTELFDEQPIEYRRSVLEKGIPVVAVEALSTFGWQKYSHAQVGMVTFGASGQYKEVYEYFNITPQHVANMGQDVIKYFKDYGSIPELFPQFGPCT</sequence>
<protein>
    <recommendedName>
        <fullName evidence="4 15">Transketolase</fullName>
        <ecNumber evidence="4 15">2.2.1.1</ecNumber>
    </recommendedName>
</protein>
<feature type="active site" description="Proton donor" evidence="10">
    <location>
        <position position="419"/>
    </location>
</feature>
<evidence type="ECO:0000256" key="6">
    <source>
        <dbReference type="ARBA" id="ARBA00022723"/>
    </source>
</evidence>
<dbReference type="InterPro" id="IPR033247">
    <property type="entry name" value="Transketolase_fam"/>
</dbReference>
<feature type="binding site" evidence="11">
    <location>
        <position position="469"/>
    </location>
    <ligand>
        <name>substrate</name>
    </ligand>
</feature>
<dbReference type="GO" id="GO:0004802">
    <property type="term" value="F:transketolase activity"/>
    <property type="evidence" value="ECO:0007669"/>
    <property type="project" value="UniProtKB-EC"/>
</dbReference>
<feature type="binding site" evidence="11">
    <location>
        <position position="481"/>
    </location>
    <ligand>
        <name>substrate</name>
    </ligand>
</feature>
<dbReference type="Proteomes" id="UP000646827">
    <property type="component" value="Unassembled WGS sequence"/>
</dbReference>
<dbReference type="GO" id="GO:0046872">
    <property type="term" value="F:metal ion binding"/>
    <property type="evidence" value="ECO:0007669"/>
    <property type="project" value="UniProtKB-KW"/>
</dbReference>
<keyword evidence="8 12" id="KW-0786">Thiamine pyrophosphate</keyword>
<comment type="cofactor">
    <cofactor evidence="1">
        <name>Co(2+)</name>
        <dbReference type="ChEBI" id="CHEBI:48828"/>
    </cofactor>
</comment>
<organism evidence="17 18">
    <name type="scientific">Circinella minor</name>
    <dbReference type="NCBI Taxonomy" id="1195481"/>
    <lineage>
        <taxon>Eukaryota</taxon>
        <taxon>Fungi</taxon>
        <taxon>Fungi incertae sedis</taxon>
        <taxon>Mucoromycota</taxon>
        <taxon>Mucoromycotina</taxon>
        <taxon>Mucoromycetes</taxon>
        <taxon>Mucorales</taxon>
        <taxon>Lichtheimiaceae</taxon>
        <taxon>Circinella</taxon>
    </lineage>
</organism>
<dbReference type="InterPro" id="IPR005474">
    <property type="entry name" value="Transketolase_N"/>
</dbReference>
<keyword evidence="15" id="KW-0106">Calcium</keyword>
<feature type="site" description="Important for catalytic activity" evidence="14">
    <location>
        <position position="264"/>
    </location>
</feature>
<dbReference type="InterPro" id="IPR020826">
    <property type="entry name" value="Transketolase_BS"/>
</dbReference>
<feature type="binding site" evidence="11">
    <location>
        <position position="29"/>
    </location>
    <ligand>
        <name>substrate</name>
    </ligand>
</feature>
<keyword evidence="18" id="KW-1185">Reference proteome</keyword>
<feature type="binding site" evidence="12">
    <location>
        <position position="264"/>
    </location>
    <ligand>
        <name>thiamine diphosphate</name>
        <dbReference type="ChEBI" id="CHEBI:58937"/>
    </ligand>
</feature>
<dbReference type="SUPFAM" id="SSF52518">
    <property type="entry name" value="Thiamin diphosphate-binding fold (THDP-binding)"/>
    <property type="match status" value="2"/>
</dbReference>
<comment type="function">
    <text evidence="15">Catalyzes the transfer of a two-carbon ketol group from a ketose donor to an aldose acceptor, via a covalent intermediate with the cofactor thiamine pyrophosphate.</text>
</comment>
<dbReference type="PROSITE" id="PS00802">
    <property type="entry name" value="TRANSKETOLASE_2"/>
    <property type="match status" value="1"/>
</dbReference>
<keyword evidence="7 13" id="KW-0460">Magnesium</keyword>
<dbReference type="NCBIfam" id="TIGR00232">
    <property type="entry name" value="tktlase_bact"/>
    <property type="match status" value="1"/>
</dbReference>
<comment type="subunit">
    <text evidence="3 15">Homodimer.</text>
</comment>
<feature type="binding site" evidence="13">
    <location>
        <position position="188"/>
    </location>
    <ligand>
        <name>Mg(2+)</name>
        <dbReference type="ChEBI" id="CHEBI:18420"/>
    </ligand>
</feature>
<feature type="binding site" evidence="13">
    <location>
        <position position="158"/>
    </location>
    <ligand>
        <name>Mg(2+)</name>
        <dbReference type="ChEBI" id="CHEBI:18420"/>
    </ligand>
</feature>
<dbReference type="InterPro" id="IPR009014">
    <property type="entry name" value="Transketo_C/PFOR_II"/>
</dbReference>
<dbReference type="GO" id="GO:0005829">
    <property type="term" value="C:cytosol"/>
    <property type="evidence" value="ECO:0007669"/>
    <property type="project" value="TreeGrafter"/>
</dbReference>
<dbReference type="CDD" id="cd02012">
    <property type="entry name" value="TPP_TK"/>
    <property type="match status" value="1"/>
</dbReference>
<feature type="binding site" evidence="12">
    <location>
        <position position="188"/>
    </location>
    <ligand>
        <name>thiamine diphosphate</name>
        <dbReference type="ChEBI" id="CHEBI:58937"/>
    </ligand>
</feature>
<dbReference type="InterPro" id="IPR005478">
    <property type="entry name" value="Transketolase_bac-like"/>
</dbReference>
<dbReference type="FunFam" id="3.40.50.970:FF:000004">
    <property type="entry name" value="Transketolase"/>
    <property type="match status" value="1"/>
</dbReference>
<feature type="binding site" evidence="11">
    <location>
        <position position="477"/>
    </location>
    <ligand>
        <name>substrate</name>
    </ligand>
</feature>
<evidence type="ECO:0000256" key="5">
    <source>
        <dbReference type="ARBA" id="ARBA00022679"/>
    </source>
</evidence>
<accession>A0A8H7VK47</accession>
<dbReference type="Pfam" id="PF02779">
    <property type="entry name" value="Transket_pyr"/>
    <property type="match status" value="1"/>
</dbReference>
<comment type="cofactor">
    <cofactor evidence="15">
        <name>Mg(2+)</name>
        <dbReference type="ChEBI" id="CHEBI:18420"/>
    </cofactor>
    <cofactor evidence="15">
        <name>Ca(2+)</name>
        <dbReference type="ChEBI" id="CHEBI:29108"/>
    </cofactor>
    <cofactor evidence="15">
        <name>Mn(2+)</name>
        <dbReference type="ChEBI" id="CHEBI:29035"/>
    </cofactor>
    <cofactor evidence="15">
        <name>Co(2+)</name>
        <dbReference type="ChEBI" id="CHEBI:48828"/>
    </cofactor>
    <text evidence="15">Binds 1 Mg(2+) ion per subunit. Can also utilize other divalent metal cations, such as Ca(2+), Mn(2+) and Co(2+).</text>
</comment>
<keyword evidence="6 13" id="KW-0479">Metal-binding</keyword>
<dbReference type="AlphaFoldDB" id="A0A8H7VK47"/>
<dbReference type="PROSITE" id="PS00801">
    <property type="entry name" value="TRANSKETOLASE_1"/>
    <property type="match status" value="1"/>
</dbReference>
<dbReference type="FunFam" id="3.40.50.970:FF:000003">
    <property type="entry name" value="Transketolase"/>
    <property type="match status" value="1"/>
</dbReference>
<evidence type="ECO:0000256" key="9">
    <source>
        <dbReference type="ARBA" id="ARBA00049473"/>
    </source>
</evidence>
<evidence type="ECO:0000256" key="15">
    <source>
        <dbReference type="RuleBase" id="RU004996"/>
    </source>
</evidence>
<feature type="binding site" evidence="11">
    <location>
        <position position="359"/>
    </location>
    <ligand>
        <name>substrate</name>
    </ligand>
</feature>
<dbReference type="InterPro" id="IPR049557">
    <property type="entry name" value="Transketolase_CS"/>
</dbReference>
<dbReference type="CDD" id="cd07033">
    <property type="entry name" value="TPP_PYR_DXS_TK_like"/>
    <property type="match status" value="1"/>
</dbReference>
<evidence type="ECO:0000259" key="16">
    <source>
        <dbReference type="SMART" id="SM00861"/>
    </source>
</evidence>
<evidence type="ECO:0000256" key="2">
    <source>
        <dbReference type="ARBA" id="ARBA00007131"/>
    </source>
</evidence>
<dbReference type="Gene3D" id="3.40.50.920">
    <property type="match status" value="1"/>
</dbReference>
<evidence type="ECO:0000256" key="8">
    <source>
        <dbReference type="ARBA" id="ARBA00023052"/>
    </source>
</evidence>
<dbReference type="PANTHER" id="PTHR43522">
    <property type="entry name" value="TRANSKETOLASE"/>
    <property type="match status" value="1"/>
</dbReference>
<evidence type="ECO:0000256" key="4">
    <source>
        <dbReference type="ARBA" id="ARBA00013152"/>
    </source>
</evidence>
<evidence type="ECO:0000313" key="18">
    <source>
        <dbReference type="Proteomes" id="UP000646827"/>
    </source>
</evidence>
<dbReference type="Pfam" id="PF00456">
    <property type="entry name" value="Transketolase_N"/>
    <property type="match status" value="1"/>
</dbReference>
<feature type="binding site" evidence="12">
    <location>
        <position position="445"/>
    </location>
    <ligand>
        <name>thiamine diphosphate</name>
        <dbReference type="ChEBI" id="CHEBI:58937"/>
    </ligand>
</feature>
<dbReference type="FunFam" id="3.40.50.920:FF:000003">
    <property type="entry name" value="Transketolase"/>
    <property type="match status" value="1"/>
</dbReference>
<evidence type="ECO:0000256" key="12">
    <source>
        <dbReference type="PIRSR" id="PIRSR605478-3"/>
    </source>
</evidence>
<feature type="domain" description="Transketolase-like pyrimidine-binding" evidence="16">
    <location>
        <begin position="356"/>
        <end position="533"/>
    </location>
</feature>
<dbReference type="SUPFAM" id="SSF52922">
    <property type="entry name" value="TK C-terminal domain-like"/>
    <property type="match status" value="1"/>
</dbReference>
<keyword evidence="5 15" id="KW-0808">Transferase</keyword>
<evidence type="ECO:0000256" key="7">
    <source>
        <dbReference type="ARBA" id="ARBA00022842"/>
    </source>
</evidence>
<evidence type="ECO:0000256" key="10">
    <source>
        <dbReference type="PIRSR" id="PIRSR605478-1"/>
    </source>
</evidence>
<dbReference type="GO" id="GO:0006098">
    <property type="term" value="P:pentose-phosphate shunt"/>
    <property type="evidence" value="ECO:0007669"/>
    <property type="project" value="TreeGrafter"/>
</dbReference>
<dbReference type="Pfam" id="PF22613">
    <property type="entry name" value="Transketolase_C_1"/>
    <property type="match status" value="1"/>
</dbReference>
<feature type="binding site" evidence="12">
    <location>
        <position position="159"/>
    </location>
    <ligand>
        <name>thiamine diphosphate</name>
        <dbReference type="ChEBI" id="CHEBI:58937"/>
    </ligand>
</feature>
<evidence type="ECO:0000256" key="14">
    <source>
        <dbReference type="PIRSR" id="PIRSR605478-5"/>
    </source>
</evidence>
<dbReference type="InterPro" id="IPR055152">
    <property type="entry name" value="Transketolase-like_C_2"/>
</dbReference>
<comment type="catalytic activity">
    <reaction evidence="9 15">
        <text>D-sedoheptulose 7-phosphate + D-glyceraldehyde 3-phosphate = aldehydo-D-ribose 5-phosphate + D-xylulose 5-phosphate</text>
        <dbReference type="Rhea" id="RHEA:10508"/>
        <dbReference type="ChEBI" id="CHEBI:57483"/>
        <dbReference type="ChEBI" id="CHEBI:57737"/>
        <dbReference type="ChEBI" id="CHEBI:58273"/>
        <dbReference type="ChEBI" id="CHEBI:59776"/>
        <dbReference type="EC" id="2.2.1.1"/>
    </reaction>
</comment>
<feature type="binding site" evidence="13">
    <location>
        <position position="190"/>
    </location>
    <ligand>
        <name>Mg(2+)</name>
        <dbReference type="ChEBI" id="CHEBI:18420"/>
    </ligand>
</feature>
<feature type="binding site" evidence="12">
    <location>
        <position position="69"/>
    </location>
    <ligand>
        <name>thiamine diphosphate</name>
        <dbReference type="ChEBI" id="CHEBI:58937"/>
    </ligand>
</feature>
<evidence type="ECO:0000256" key="13">
    <source>
        <dbReference type="PIRSR" id="PIRSR605478-4"/>
    </source>
</evidence>
<comment type="similarity">
    <text evidence="2 15">Belongs to the transketolase family.</text>
</comment>
<dbReference type="GO" id="GO:0005634">
    <property type="term" value="C:nucleus"/>
    <property type="evidence" value="ECO:0007669"/>
    <property type="project" value="TreeGrafter"/>
</dbReference>
<gene>
    <name evidence="17" type="ORF">INT45_003571</name>
</gene>
<comment type="cofactor">
    <cofactor evidence="13">
        <name>Mg(2+)</name>
        <dbReference type="ChEBI" id="CHEBI:18420"/>
    </cofactor>
    <text evidence="13">Binds 1 Mg(2+) ion per subunit. Can also utilize other divalent metal cations, such as Ca(2+), Mn(2+) and Co(2+).</text>
</comment>
<dbReference type="EC" id="2.2.1.1" evidence="4 15"/>
<feature type="binding site" evidence="11">
    <location>
        <position position="264"/>
    </location>
    <ligand>
        <name>substrate</name>
    </ligand>
</feature>
<comment type="caution">
    <text evidence="17">The sequence shown here is derived from an EMBL/GenBank/DDBJ whole genome shotgun (WGS) entry which is preliminary data.</text>
</comment>
<feature type="binding site" evidence="11">
    <location>
        <position position="387"/>
    </location>
    <ligand>
        <name>substrate</name>
    </ligand>
</feature>